<keyword evidence="3" id="KW-1185">Reference proteome</keyword>
<dbReference type="KEGG" id="sli:Slin_5384"/>
<evidence type="ECO:0000313" key="2">
    <source>
        <dbReference type="EMBL" id="ADB41351.1"/>
    </source>
</evidence>
<dbReference type="EMBL" id="CP001769">
    <property type="protein sequence ID" value="ADB41351.1"/>
    <property type="molecule type" value="Genomic_DNA"/>
</dbReference>
<evidence type="ECO:0000313" key="3">
    <source>
        <dbReference type="Proteomes" id="UP000002028"/>
    </source>
</evidence>
<dbReference type="SUPFAM" id="SSF53335">
    <property type="entry name" value="S-adenosyl-L-methionine-dependent methyltransferases"/>
    <property type="match status" value="1"/>
</dbReference>
<dbReference type="Proteomes" id="UP000002028">
    <property type="component" value="Chromosome"/>
</dbReference>
<dbReference type="eggNOG" id="ENOG502ZBVV">
    <property type="taxonomic scope" value="Bacteria"/>
</dbReference>
<dbReference type="GO" id="GO:0008168">
    <property type="term" value="F:methyltransferase activity"/>
    <property type="evidence" value="ECO:0007669"/>
    <property type="project" value="UniProtKB-KW"/>
</dbReference>
<feature type="domain" description="Methyltransferase FkbM" evidence="1">
    <location>
        <begin position="8"/>
        <end position="171"/>
    </location>
</feature>
<name>D2QF07_SPILD</name>
<keyword evidence="2" id="KW-0489">Methyltransferase</keyword>
<dbReference type="InterPro" id="IPR029063">
    <property type="entry name" value="SAM-dependent_MTases_sf"/>
</dbReference>
<accession>D2QF07</accession>
<dbReference type="RefSeq" id="WP_012929847.1">
    <property type="nucleotide sequence ID" value="NC_013730.1"/>
</dbReference>
<gene>
    <name evidence="2" type="ordered locus">Slin_5384</name>
</gene>
<proteinExistence type="predicted"/>
<evidence type="ECO:0000259" key="1">
    <source>
        <dbReference type="Pfam" id="PF05050"/>
    </source>
</evidence>
<dbReference type="GO" id="GO:0032259">
    <property type="term" value="P:methylation"/>
    <property type="evidence" value="ECO:0007669"/>
    <property type="project" value="UniProtKB-KW"/>
</dbReference>
<protein>
    <submittedName>
        <fullName evidence="2">Methyltransferase FkbM family</fullName>
    </submittedName>
</protein>
<dbReference type="InterPro" id="IPR006342">
    <property type="entry name" value="FkbM_mtfrase"/>
</dbReference>
<sequence length="275" mass="31621">MSSNLIIDVGMHQGQDTNFYLAKGFRVIGIDADIHSINTAKERFKKYIDTNQFIPLHYAISDVDHEMVLFNISQESIWNSLNVDVANRHASLKDTVSVQSRTLASIFEEYGVPHYCKIDIEGYDDRCLQTLVPLQELPTYISVESECIGDAESLSDQDAQRTLDSLHRLGYQRFKLVDQASLAVLTDSDKFYKDSTQLLQKVVRKLHGIQLRQHLYKTVGHRFTPGSSGPFGEWLAGTWSDYDTAKKILHRHRHDYFNLPKALNYGFWCDWHATF</sequence>
<organism evidence="2 3">
    <name type="scientific">Spirosoma linguale (strain ATCC 33905 / DSM 74 / LMG 10896 / Claus 1)</name>
    <dbReference type="NCBI Taxonomy" id="504472"/>
    <lineage>
        <taxon>Bacteria</taxon>
        <taxon>Pseudomonadati</taxon>
        <taxon>Bacteroidota</taxon>
        <taxon>Cytophagia</taxon>
        <taxon>Cytophagales</taxon>
        <taxon>Cytophagaceae</taxon>
        <taxon>Spirosoma</taxon>
    </lineage>
</organism>
<dbReference type="Pfam" id="PF05050">
    <property type="entry name" value="Methyltransf_21"/>
    <property type="match status" value="1"/>
</dbReference>
<dbReference type="HOGENOM" id="CLU_098632_0_0_10"/>
<keyword evidence="2" id="KW-0808">Transferase</keyword>
<dbReference type="AlphaFoldDB" id="D2QF07"/>
<dbReference type="Gene3D" id="3.40.50.150">
    <property type="entry name" value="Vaccinia Virus protein VP39"/>
    <property type="match status" value="1"/>
</dbReference>
<reference evidence="2 3" key="1">
    <citation type="journal article" date="2010" name="Stand. Genomic Sci.">
        <title>Complete genome sequence of Spirosoma linguale type strain (1).</title>
        <authorList>
            <person name="Lail K."/>
            <person name="Sikorski J."/>
            <person name="Saunders E."/>
            <person name="Lapidus A."/>
            <person name="Glavina Del Rio T."/>
            <person name="Copeland A."/>
            <person name="Tice H."/>
            <person name="Cheng J.-F."/>
            <person name="Lucas S."/>
            <person name="Nolan M."/>
            <person name="Bruce D."/>
            <person name="Goodwin L."/>
            <person name="Pitluck S."/>
            <person name="Ivanova N."/>
            <person name="Mavromatis K."/>
            <person name="Ovchinnikova G."/>
            <person name="Pati A."/>
            <person name="Chen A."/>
            <person name="Palaniappan K."/>
            <person name="Land M."/>
            <person name="Hauser L."/>
            <person name="Chang Y.-J."/>
            <person name="Jeffries C.D."/>
            <person name="Chain P."/>
            <person name="Brettin T."/>
            <person name="Detter J.C."/>
            <person name="Schuetze A."/>
            <person name="Rohde M."/>
            <person name="Tindall B.J."/>
            <person name="Goeker M."/>
            <person name="Bristow J."/>
            <person name="Eisen J.A."/>
            <person name="Markowitz V."/>
            <person name="Hugenholtz P."/>
            <person name="Kyrpides N.C."/>
            <person name="Klenk H.-P."/>
            <person name="Chen F."/>
        </authorList>
    </citation>
    <scope>NUCLEOTIDE SEQUENCE [LARGE SCALE GENOMIC DNA]</scope>
    <source>
        <strain evidence="3">ATCC 33905 / DSM 74 / LMG 10896 / Claus 1</strain>
    </source>
</reference>
<dbReference type="NCBIfam" id="TIGR01444">
    <property type="entry name" value="fkbM_fam"/>
    <property type="match status" value="1"/>
</dbReference>